<comment type="caution">
    <text evidence="7">The sequence shown here is derived from an EMBL/GenBank/DDBJ whole genome shotgun (WGS) entry which is preliminary data.</text>
</comment>
<accession>A0A2T4UTD7</accession>
<reference evidence="7 8" key="1">
    <citation type="submission" date="2018-03" db="EMBL/GenBank/DDBJ databases">
        <title>Bacteriophage NCPPB3778 and a type I-E CRISPR drive the evolution of the US Biological Select Agent, Rathayibacter toxicus.</title>
        <authorList>
            <person name="Davis E.W.II."/>
            <person name="Tabima J.F."/>
            <person name="Weisberg A.J."/>
            <person name="Dantas Lopes L."/>
            <person name="Wiseman M.S."/>
            <person name="Wiseman M.S."/>
            <person name="Pupko T."/>
            <person name="Belcher M.S."/>
            <person name="Sechler A.J."/>
            <person name="Tancos M.A."/>
            <person name="Schroeder B.K."/>
            <person name="Murray T.D."/>
            <person name="Luster D.G."/>
            <person name="Schneider W.L."/>
            <person name="Rogers E."/>
            <person name="Andreote F.D."/>
            <person name="Grunwald N.J."/>
            <person name="Putnam M.L."/>
            <person name="Chang J.H."/>
        </authorList>
    </citation>
    <scope>NUCLEOTIDE SEQUENCE [LARGE SCALE GENOMIC DNA]</scope>
    <source>
        <strain evidence="7 8">DSM 15933</strain>
    </source>
</reference>
<comment type="subcellular location">
    <subcellularLocation>
        <location evidence="1">Membrane</location>
        <topology evidence="1">Multi-pass membrane protein</topology>
    </subcellularLocation>
</comment>
<keyword evidence="4 5" id="KW-0472">Membrane</keyword>
<keyword evidence="2 5" id="KW-0812">Transmembrane</keyword>
<organism evidence="7 8">
    <name type="scientific">Rathayibacter caricis DSM 15933</name>
    <dbReference type="NCBI Taxonomy" id="1328867"/>
    <lineage>
        <taxon>Bacteria</taxon>
        <taxon>Bacillati</taxon>
        <taxon>Actinomycetota</taxon>
        <taxon>Actinomycetes</taxon>
        <taxon>Micrococcales</taxon>
        <taxon>Microbacteriaceae</taxon>
        <taxon>Rathayibacter</taxon>
    </lineage>
</organism>
<dbReference type="GO" id="GO:0016020">
    <property type="term" value="C:membrane"/>
    <property type="evidence" value="ECO:0007669"/>
    <property type="project" value="UniProtKB-SubCell"/>
</dbReference>
<name>A0A2T4UTD7_9MICO</name>
<feature type="transmembrane region" description="Helical" evidence="5">
    <location>
        <begin position="141"/>
        <end position="161"/>
    </location>
</feature>
<keyword evidence="3 5" id="KW-1133">Transmembrane helix</keyword>
<dbReference type="AlphaFoldDB" id="A0A2T4UTD7"/>
<gene>
    <name evidence="7" type="ORF">C1I63_08020</name>
</gene>
<evidence type="ECO:0000313" key="7">
    <source>
        <dbReference type="EMBL" id="PTL72799.1"/>
    </source>
</evidence>
<evidence type="ECO:0000256" key="1">
    <source>
        <dbReference type="ARBA" id="ARBA00004141"/>
    </source>
</evidence>
<feature type="domain" description="Methylamine utilisation protein MauE" evidence="6">
    <location>
        <begin position="4"/>
        <end position="134"/>
    </location>
</feature>
<dbReference type="InterPro" id="IPR009908">
    <property type="entry name" value="Methylamine_util_MauE"/>
</dbReference>
<dbReference type="RefSeq" id="WP_107574444.1">
    <property type="nucleotide sequence ID" value="NZ_PZPL01000001.1"/>
</dbReference>
<dbReference type="EMBL" id="PZPL01000001">
    <property type="protein sequence ID" value="PTL72799.1"/>
    <property type="molecule type" value="Genomic_DNA"/>
</dbReference>
<protein>
    <recommendedName>
        <fullName evidence="6">Methylamine utilisation protein MauE domain-containing protein</fullName>
    </recommendedName>
</protein>
<feature type="transmembrane region" description="Helical" evidence="5">
    <location>
        <begin position="6"/>
        <end position="26"/>
    </location>
</feature>
<dbReference type="UniPathway" id="UPA00895"/>
<keyword evidence="8" id="KW-1185">Reference proteome</keyword>
<evidence type="ECO:0000313" key="8">
    <source>
        <dbReference type="Proteomes" id="UP000241085"/>
    </source>
</evidence>
<sequence length="345" mass="36262">MLEVLLAIAGWCTGAVLVVSGALKLGRTERFRESLGTLGLPAALGRGTLFARSFPVVEIVLGLAVLLAPTPLHRLALLAALAVLVVFLVVAIRAARAPEPVDCECFGGLGEARMSGRTVLRNSVLVALAVAGLAGPVPPAALAPGVPALAAVLLAIVLVLVRDRLQGRAAPPSAPASTSAPAPSSGPVLLTASGDRIALAEFAEPPTHLVFFSPSCISCHELVDRFRWWPNGLRAGEDLVPVLLGRPEDFAVHEVFAPLVEHALYDPDRSVAALLGRGATPGHALLEAEHPLGSGWSTGWYEIEKRVLSEEFFTDVHRGRVVPDPEVLAREESERAAAREESASH</sequence>
<dbReference type="Pfam" id="PF07291">
    <property type="entry name" value="MauE"/>
    <property type="match status" value="1"/>
</dbReference>
<feature type="transmembrane region" description="Helical" evidence="5">
    <location>
        <begin position="47"/>
        <end position="68"/>
    </location>
</feature>
<evidence type="ECO:0000256" key="5">
    <source>
        <dbReference type="SAM" id="Phobius"/>
    </source>
</evidence>
<proteinExistence type="predicted"/>
<feature type="transmembrane region" description="Helical" evidence="5">
    <location>
        <begin position="119"/>
        <end position="135"/>
    </location>
</feature>
<dbReference type="Proteomes" id="UP000241085">
    <property type="component" value="Unassembled WGS sequence"/>
</dbReference>
<evidence type="ECO:0000259" key="6">
    <source>
        <dbReference type="Pfam" id="PF07291"/>
    </source>
</evidence>
<dbReference type="GO" id="GO:0030416">
    <property type="term" value="P:methylamine metabolic process"/>
    <property type="evidence" value="ECO:0007669"/>
    <property type="project" value="InterPro"/>
</dbReference>
<evidence type="ECO:0000256" key="2">
    <source>
        <dbReference type="ARBA" id="ARBA00022692"/>
    </source>
</evidence>
<feature type="transmembrane region" description="Helical" evidence="5">
    <location>
        <begin position="74"/>
        <end position="92"/>
    </location>
</feature>
<evidence type="ECO:0000256" key="4">
    <source>
        <dbReference type="ARBA" id="ARBA00023136"/>
    </source>
</evidence>
<evidence type="ECO:0000256" key="3">
    <source>
        <dbReference type="ARBA" id="ARBA00022989"/>
    </source>
</evidence>